<sequence length="116" mass="12111">MRSRRVADAYGQEQESSEGDHGPGLLHAGAVVGILLIQAGITMLAVSTWWRHVSLVLTSPSVGSVLWHLVTGALLVGVVGTEIRALVRGRKPPIVVVAAGTGAMVVVLLLEAFGPR</sequence>
<protein>
    <recommendedName>
        <fullName evidence="5">Integral membrane protein</fullName>
    </recommendedName>
</protein>
<feature type="transmembrane region" description="Helical" evidence="2">
    <location>
        <begin position="66"/>
        <end position="87"/>
    </location>
</feature>
<proteinExistence type="predicted"/>
<evidence type="ECO:0000256" key="1">
    <source>
        <dbReference type="SAM" id="MobiDB-lite"/>
    </source>
</evidence>
<feature type="transmembrane region" description="Helical" evidence="2">
    <location>
        <begin position="94"/>
        <end position="113"/>
    </location>
</feature>
<keyword evidence="2" id="KW-1133">Transmembrane helix</keyword>
<gene>
    <name evidence="3" type="ORF">LEP48_13305</name>
</gene>
<evidence type="ECO:0000313" key="4">
    <source>
        <dbReference type="Proteomes" id="UP001319870"/>
    </source>
</evidence>
<name>A0ABS7ZH07_9MICO</name>
<accession>A0ABS7ZH07</accession>
<feature type="region of interest" description="Disordered" evidence="1">
    <location>
        <begin position="1"/>
        <end position="23"/>
    </location>
</feature>
<reference evidence="3 4" key="1">
    <citation type="submission" date="2021-09" db="EMBL/GenBank/DDBJ databases">
        <title>Isoptericola luteus sp. nov., a novel bacterium isolated from Harbin, the capital city of Heilongjiang province.</title>
        <authorList>
            <person name="Li J."/>
        </authorList>
    </citation>
    <scope>NUCLEOTIDE SEQUENCE [LARGE SCALE GENOMIC DNA]</scope>
    <source>
        <strain evidence="3 4">NEAU-Y5</strain>
    </source>
</reference>
<evidence type="ECO:0000256" key="2">
    <source>
        <dbReference type="SAM" id="Phobius"/>
    </source>
</evidence>
<evidence type="ECO:0008006" key="5">
    <source>
        <dbReference type="Google" id="ProtNLM"/>
    </source>
</evidence>
<dbReference type="EMBL" id="JAIXCQ010000009">
    <property type="protein sequence ID" value="MCA5894318.1"/>
    <property type="molecule type" value="Genomic_DNA"/>
</dbReference>
<keyword evidence="2" id="KW-0472">Membrane</keyword>
<keyword evidence="2" id="KW-0812">Transmembrane</keyword>
<comment type="caution">
    <text evidence="3">The sequence shown here is derived from an EMBL/GenBank/DDBJ whole genome shotgun (WGS) entry which is preliminary data.</text>
</comment>
<organism evidence="3 4">
    <name type="scientific">Isoptericola luteus</name>
    <dbReference type="NCBI Taxonomy" id="2879484"/>
    <lineage>
        <taxon>Bacteria</taxon>
        <taxon>Bacillati</taxon>
        <taxon>Actinomycetota</taxon>
        <taxon>Actinomycetes</taxon>
        <taxon>Micrococcales</taxon>
        <taxon>Promicromonosporaceae</taxon>
        <taxon>Isoptericola</taxon>
    </lineage>
</organism>
<evidence type="ECO:0000313" key="3">
    <source>
        <dbReference type="EMBL" id="MCA5894318.1"/>
    </source>
</evidence>
<dbReference type="Proteomes" id="UP001319870">
    <property type="component" value="Unassembled WGS sequence"/>
</dbReference>
<feature type="transmembrane region" description="Helical" evidence="2">
    <location>
        <begin position="25"/>
        <end position="46"/>
    </location>
</feature>
<dbReference type="RefSeq" id="WP_225566082.1">
    <property type="nucleotide sequence ID" value="NZ_JAIXCQ010000009.1"/>
</dbReference>
<keyword evidence="4" id="KW-1185">Reference proteome</keyword>